<evidence type="ECO:0000256" key="2">
    <source>
        <dbReference type="ARBA" id="ARBA00022448"/>
    </source>
</evidence>
<feature type="chain" id="PRO_5047110833" description="TonB-dependent receptor plug domain-containing protein" evidence="9">
    <location>
        <begin position="19"/>
        <end position="716"/>
    </location>
</feature>
<dbReference type="Proteomes" id="UP000798808">
    <property type="component" value="Unassembled WGS sequence"/>
</dbReference>
<dbReference type="Gene3D" id="2.40.170.20">
    <property type="entry name" value="TonB-dependent receptor, beta-barrel domain"/>
    <property type="match status" value="1"/>
</dbReference>
<evidence type="ECO:0000256" key="3">
    <source>
        <dbReference type="ARBA" id="ARBA00022452"/>
    </source>
</evidence>
<keyword evidence="4 8" id="KW-0812">Transmembrane</keyword>
<evidence type="ECO:0000313" key="11">
    <source>
        <dbReference type="EMBL" id="MTI28455.1"/>
    </source>
</evidence>
<evidence type="ECO:0000256" key="8">
    <source>
        <dbReference type="PROSITE-ProRule" id="PRU01360"/>
    </source>
</evidence>
<organism evidence="11 12">
    <name type="scientific">Fulvivirga kasyanovii</name>
    <dbReference type="NCBI Taxonomy" id="396812"/>
    <lineage>
        <taxon>Bacteria</taxon>
        <taxon>Pseudomonadati</taxon>
        <taxon>Bacteroidota</taxon>
        <taxon>Cytophagia</taxon>
        <taxon>Cytophagales</taxon>
        <taxon>Fulvivirgaceae</taxon>
        <taxon>Fulvivirga</taxon>
    </lineage>
</organism>
<accession>A0ABW9RZB4</accession>
<keyword evidence="7 8" id="KW-0998">Cell outer membrane</keyword>
<feature type="domain" description="TonB-dependent receptor plug" evidence="10">
    <location>
        <begin position="47"/>
        <end position="164"/>
    </location>
</feature>
<dbReference type="Pfam" id="PF07715">
    <property type="entry name" value="Plug"/>
    <property type="match status" value="1"/>
</dbReference>
<evidence type="ECO:0000259" key="10">
    <source>
        <dbReference type="Pfam" id="PF07715"/>
    </source>
</evidence>
<reference evidence="11 12" key="1">
    <citation type="submission" date="2019-02" db="EMBL/GenBank/DDBJ databases">
        <authorList>
            <person name="Goldberg S.R."/>
            <person name="Haltli B.A."/>
            <person name="Correa H."/>
            <person name="Russell K.G."/>
        </authorList>
    </citation>
    <scope>NUCLEOTIDE SEQUENCE [LARGE SCALE GENOMIC DNA]</scope>
    <source>
        <strain evidence="11 12">JCM 16186</strain>
    </source>
</reference>
<dbReference type="InterPro" id="IPR012910">
    <property type="entry name" value="Plug_dom"/>
</dbReference>
<comment type="subcellular location">
    <subcellularLocation>
        <location evidence="1 8">Cell outer membrane</location>
        <topology evidence="1 8">Multi-pass membrane protein</topology>
    </subcellularLocation>
</comment>
<gene>
    <name evidence="11" type="ORF">E1163_26095</name>
</gene>
<feature type="signal peptide" evidence="9">
    <location>
        <begin position="1"/>
        <end position="18"/>
    </location>
</feature>
<keyword evidence="12" id="KW-1185">Reference proteome</keyword>
<evidence type="ECO:0000313" key="12">
    <source>
        <dbReference type="Proteomes" id="UP000798808"/>
    </source>
</evidence>
<dbReference type="PANTHER" id="PTHR30069">
    <property type="entry name" value="TONB-DEPENDENT OUTER MEMBRANE RECEPTOR"/>
    <property type="match status" value="1"/>
</dbReference>
<comment type="caution">
    <text evidence="11">The sequence shown here is derived from an EMBL/GenBank/DDBJ whole genome shotgun (WGS) entry which is preliminary data.</text>
</comment>
<evidence type="ECO:0000256" key="1">
    <source>
        <dbReference type="ARBA" id="ARBA00004571"/>
    </source>
</evidence>
<dbReference type="Gene3D" id="2.170.130.10">
    <property type="entry name" value="TonB-dependent receptor, plug domain"/>
    <property type="match status" value="1"/>
</dbReference>
<comment type="similarity">
    <text evidence="8">Belongs to the TonB-dependent receptor family.</text>
</comment>
<dbReference type="InterPro" id="IPR039426">
    <property type="entry name" value="TonB-dep_rcpt-like"/>
</dbReference>
<dbReference type="PROSITE" id="PS52016">
    <property type="entry name" value="TONB_DEPENDENT_REC_3"/>
    <property type="match status" value="1"/>
</dbReference>
<keyword evidence="6 8" id="KW-0472">Membrane</keyword>
<evidence type="ECO:0000256" key="5">
    <source>
        <dbReference type="ARBA" id="ARBA00022729"/>
    </source>
</evidence>
<name>A0ABW9RZB4_9BACT</name>
<evidence type="ECO:0000256" key="6">
    <source>
        <dbReference type="ARBA" id="ARBA00023136"/>
    </source>
</evidence>
<keyword evidence="3 8" id="KW-1134">Transmembrane beta strand</keyword>
<dbReference type="SUPFAM" id="SSF56935">
    <property type="entry name" value="Porins"/>
    <property type="match status" value="1"/>
</dbReference>
<evidence type="ECO:0000256" key="7">
    <source>
        <dbReference type="ARBA" id="ARBA00023237"/>
    </source>
</evidence>
<sequence>MRLFLLLLLVSLCSGAIAQEDDLYEMSIEELMQIKIYSVSKKSESLFDAPLSSSTLTYDEIVNSGATNIPEALRLIPGMIVREQANGVYDVHLRGFDNITRYSRGTDASNYITLIMIDDRPVFNNNQGGVYWETIPISLIDIDKIEVIRGPAAPLYGPNAVAGVINIITKNAEKEGLMLNADVSTGTPDTQIGNMGAGYKFNDKISTYVSGNYEIRNRQDNLYFEYASGTYKPVNELISYDGLQQPVSDVYLSNYKRSVDKKGLNLFVDYNPTDNLNIQVQSGLQRSQVQKIYLSNYWTSLSFSEHETKYINAAVTKGSLKGRVSYVNGMDHFSKGILFPLLKYDYETVEASVEYNWNLNNNLSVRPGIFYQTATYSDKNYVLPELGIVGILNAKQSITNNAVSLTADYNPTESLRFVGGARLDKFSSPDDIYLSYQLSGTYHLNEKNLVRTVYSKSNNGSFINPNYADIFSVFPVPGIPGAEALFSYSGNTNLKLFQIHMLEFGFRSKITHNLELDIEILRQTGKDMNVLLEDRAPEPYIAEASQYFSYQNIDARAIQKGVTVSANYVASSKFQVKPFITWQKTEVEDMPTGFNTEAVDAVNNTNNTVTVTNDQTPSVFGGIYINYKPVKHLNVNLNSYYMSSQNQYSFYSLMNPATTSGEIDSKLILNTKVSYDLTKHINVYVNARNALNNQSREYMGADVTGILLLGGLRITF</sequence>
<proteinExistence type="inferred from homology"/>
<dbReference type="InterPro" id="IPR036942">
    <property type="entry name" value="Beta-barrel_TonB_sf"/>
</dbReference>
<keyword evidence="2 8" id="KW-0813">Transport</keyword>
<dbReference type="EMBL" id="SMLW01000664">
    <property type="protein sequence ID" value="MTI28455.1"/>
    <property type="molecule type" value="Genomic_DNA"/>
</dbReference>
<dbReference type="PANTHER" id="PTHR30069:SF29">
    <property type="entry name" value="HEMOGLOBIN AND HEMOGLOBIN-HAPTOGLOBIN-BINDING PROTEIN 1-RELATED"/>
    <property type="match status" value="1"/>
</dbReference>
<evidence type="ECO:0000256" key="4">
    <source>
        <dbReference type="ARBA" id="ARBA00022692"/>
    </source>
</evidence>
<dbReference type="InterPro" id="IPR037066">
    <property type="entry name" value="Plug_dom_sf"/>
</dbReference>
<protein>
    <recommendedName>
        <fullName evidence="10">TonB-dependent receptor plug domain-containing protein</fullName>
    </recommendedName>
</protein>
<keyword evidence="5 9" id="KW-0732">Signal</keyword>
<evidence type="ECO:0000256" key="9">
    <source>
        <dbReference type="SAM" id="SignalP"/>
    </source>
</evidence>
<dbReference type="RefSeq" id="WP_155175992.1">
    <property type="nucleotide sequence ID" value="NZ_BAAAFL010000003.1"/>
</dbReference>